<dbReference type="AlphaFoldDB" id="A0A0E1W9B5"/>
<gene>
    <name evidence="2" type="ORF">BURPS1710A_4142</name>
</gene>
<reference evidence="2" key="1">
    <citation type="submission" date="2009-05" db="EMBL/GenBank/DDBJ databases">
        <authorList>
            <person name="Harkins D.M."/>
            <person name="DeShazer D."/>
            <person name="Woods D.E."/>
            <person name="Brinkac L.M."/>
            <person name="Brown K.A."/>
            <person name="Hung G.C."/>
            <person name="Tuanyok A."/>
            <person name="Zhang B."/>
            <person name="Nierman W.C."/>
        </authorList>
    </citation>
    <scope>NUCLEOTIDE SEQUENCE [LARGE SCALE GENOMIC DNA]</scope>
    <source>
        <strain evidence="2">1710a</strain>
    </source>
</reference>
<name>A0A0E1W9B5_BURPE</name>
<sequence length="49" mass="5651">MVRPLNDARTQRRRRTLLALAHGTMKRPAKAAHAATPAAIRYRREKKKD</sequence>
<feature type="region of interest" description="Disordered" evidence="1">
    <location>
        <begin position="24"/>
        <end position="49"/>
    </location>
</feature>
<evidence type="ECO:0000256" key="1">
    <source>
        <dbReference type="SAM" id="MobiDB-lite"/>
    </source>
</evidence>
<organism evidence="2">
    <name type="scientific">Burkholderia pseudomallei 1710a</name>
    <dbReference type="NCBI Taxonomy" id="320371"/>
    <lineage>
        <taxon>Bacteria</taxon>
        <taxon>Pseudomonadati</taxon>
        <taxon>Pseudomonadota</taxon>
        <taxon>Betaproteobacteria</taxon>
        <taxon>Burkholderiales</taxon>
        <taxon>Burkholderiaceae</taxon>
        <taxon>Burkholderia</taxon>
        <taxon>pseudomallei group</taxon>
    </lineage>
</organism>
<proteinExistence type="predicted"/>
<dbReference type="Proteomes" id="UP000001812">
    <property type="component" value="Chromosome I"/>
</dbReference>
<evidence type="ECO:0000313" key="2">
    <source>
        <dbReference type="EMBL" id="EET08906.1"/>
    </source>
</evidence>
<protein>
    <submittedName>
        <fullName evidence="2">Uncharacterized protein</fullName>
    </submittedName>
</protein>
<dbReference type="HOGENOM" id="CLU_3197125_0_0_4"/>
<dbReference type="EMBL" id="CM000832">
    <property type="protein sequence ID" value="EET08906.1"/>
    <property type="molecule type" value="Genomic_DNA"/>
</dbReference>
<accession>A0A0E1W9B5</accession>